<proteinExistence type="predicted"/>
<protein>
    <recommendedName>
        <fullName evidence="5">RNase H type-1 domain-containing protein</fullName>
    </recommendedName>
</protein>
<gene>
    <name evidence="3" type="ORF">PR048_024319</name>
</gene>
<reference evidence="3 4" key="1">
    <citation type="submission" date="2023-02" db="EMBL/GenBank/DDBJ databases">
        <title>LHISI_Scaffold_Assembly.</title>
        <authorList>
            <person name="Stuart O.P."/>
            <person name="Cleave R."/>
            <person name="Magrath M.J.L."/>
            <person name="Mikheyev A.S."/>
        </authorList>
    </citation>
    <scope>NUCLEOTIDE SEQUENCE [LARGE SCALE GENOMIC DNA]</scope>
    <source>
        <strain evidence="3">Daus_M_001</strain>
        <tissue evidence="3">Leg muscle</tissue>
    </source>
</reference>
<feature type="region of interest" description="Disordered" evidence="2">
    <location>
        <begin position="511"/>
        <end position="543"/>
    </location>
</feature>
<dbReference type="Proteomes" id="UP001159363">
    <property type="component" value="Chromosome 9"/>
</dbReference>
<evidence type="ECO:0000256" key="1">
    <source>
        <dbReference type="SAM" id="Coils"/>
    </source>
</evidence>
<evidence type="ECO:0008006" key="5">
    <source>
        <dbReference type="Google" id="ProtNLM"/>
    </source>
</evidence>
<accession>A0ABQ9GNA2</accession>
<dbReference type="EMBL" id="JARBHB010000010">
    <property type="protein sequence ID" value="KAJ8873501.1"/>
    <property type="molecule type" value="Genomic_DNA"/>
</dbReference>
<name>A0ABQ9GNA2_9NEOP</name>
<keyword evidence="4" id="KW-1185">Reference proteome</keyword>
<evidence type="ECO:0000313" key="4">
    <source>
        <dbReference type="Proteomes" id="UP001159363"/>
    </source>
</evidence>
<sequence>MCTRTDIDCGGAEATCALVHISQALVECFCGAARTLSACVHLALGRGFTHKCLVCSTLMSALTAIRSGSIAHLHLPMIQEKLAGVVHICVHVVFLWVPGHVSIPGNEAADMLAKEACSLPPCDPRLPVCDVLHAVRGLREWTSLPLSNKLRAICDLPVCALPVSCTRRGYVVLSRLHIGHTCVTHKYLLCVHEEELLQLEVKKSVMEAELDKTNTKLNVIIKQLQEVSAENEELELYTNSEEYLDLERNLQSVLEENKILEKAVNTLIATVDNIHEGKTENKQLGVIEITSTNQYHQYRNVCVLDHNLQEASPGTESSSLYHKPQEGEYQPNINGGEMKSFHAYTDQTYNADRYRRIYDPSVGRRIYHPSVGSSHNIPAFSVHNLQDSYQHYEAPKSVRDKLDRAHVTDYYKDNDTESAKHYHALKSPNPHASYGLSLSQEQSPYHGACRPDQGGYGREAWPPQWHDKTPWLSPHKNKDYNTHGTALEGVTQTGNRNWPCDEQAHVSHQPEYANYNSGNPREEYRAQQTSVSQSQRPASYPQWHGVEGDNAFNRTADFRNSRGAGYHQLPVNEANFPCNPGESNKENNNMSGYAGTWRPKVRVAKELRMQNYETPVACDARPPSSARWSRLKMVARRCRYLTEISPSYTLRENPKIHTLEQRGSIGSQGGSLTCSCMTDLKDMYSNAQSCMAGAQASSIVVCLPNRTVRVSVGGAMPELGPSVRIPRVCQEAGSKFLQMPRGSEHLSYLLSDTTPTIVGHLD</sequence>
<comment type="caution">
    <text evidence="3">The sequence shown here is derived from an EMBL/GenBank/DDBJ whole genome shotgun (WGS) entry which is preliminary data.</text>
</comment>
<evidence type="ECO:0000313" key="3">
    <source>
        <dbReference type="EMBL" id="KAJ8873501.1"/>
    </source>
</evidence>
<dbReference type="SUPFAM" id="SSF53098">
    <property type="entry name" value="Ribonuclease H-like"/>
    <property type="match status" value="1"/>
</dbReference>
<dbReference type="Gene3D" id="3.30.420.10">
    <property type="entry name" value="Ribonuclease H-like superfamily/Ribonuclease H"/>
    <property type="match status" value="1"/>
</dbReference>
<feature type="compositionally biased region" description="Polar residues" evidence="2">
    <location>
        <begin position="526"/>
        <end position="537"/>
    </location>
</feature>
<organism evidence="3 4">
    <name type="scientific">Dryococelus australis</name>
    <dbReference type="NCBI Taxonomy" id="614101"/>
    <lineage>
        <taxon>Eukaryota</taxon>
        <taxon>Metazoa</taxon>
        <taxon>Ecdysozoa</taxon>
        <taxon>Arthropoda</taxon>
        <taxon>Hexapoda</taxon>
        <taxon>Insecta</taxon>
        <taxon>Pterygota</taxon>
        <taxon>Neoptera</taxon>
        <taxon>Polyneoptera</taxon>
        <taxon>Phasmatodea</taxon>
        <taxon>Verophasmatodea</taxon>
        <taxon>Anareolatae</taxon>
        <taxon>Phasmatidae</taxon>
        <taxon>Eurycanthinae</taxon>
        <taxon>Dryococelus</taxon>
    </lineage>
</organism>
<dbReference type="InterPro" id="IPR012337">
    <property type="entry name" value="RNaseH-like_sf"/>
</dbReference>
<evidence type="ECO:0000256" key="2">
    <source>
        <dbReference type="SAM" id="MobiDB-lite"/>
    </source>
</evidence>
<keyword evidence="1" id="KW-0175">Coiled coil</keyword>
<feature type="coiled-coil region" evidence="1">
    <location>
        <begin position="196"/>
        <end position="263"/>
    </location>
</feature>
<dbReference type="InterPro" id="IPR036397">
    <property type="entry name" value="RNaseH_sf"/>
</dbReference>